<accession>V4MGB7</accession>
<sequence length="74" mass="8231">MVMVSARINLLNLSEVFMGCHHVLKLGNCYESLKFSEPRMNVKSLEFGDGAICVYYSAKSRIGGSLCSSPWLLK</sequence>
<dbReference type="Proteomes" id="UP000030689">
    <property type="component" value="Unassembled WGS sequence"/>
</dbReference>
<evidence type="ECO:0000313" key="2">
    <source>
        <dbReference type="Proteomes" id="UP000030689"/>
    </source>
</evidence>
<gene>
    <name evidence="1" type="ORF">EUTSA_v10011912mg</name>
</gene>
<name>V4MGB7_EUTSA</name>
<protein>
    <submittedName>
        <fullName evidence="1">Uncharacterized protein</fullName>
    </submittedName>
</protein>
<organism evidence="1 2">
    <name type="scientific">Eutrema salsugineum</name>
    <name type="common">Saltwater cress</name>
    <name type="synonym">Sisymbrium salsugineum</name>
    <dbReference type="NCBI Taxonomy" id="72664"/>
    <lineage>
        <taxon>Eukaryota</taxon>
        <taxon>Viridiplantae</taxon>
        <taxon>Streptophyta</taxon>
        <taxon>Embryophyta</taxon>
        <taxon>Tracheophyta</taxon>
        <taxon>Spermatophyta</taxon>
        <taxon>Magnoliopsida</taxon>
        <taxon>eudicotyledons</taxon>
        <taxon>Gunneridae</taxon>
        <taxon>Pentapetalae</taxon>
        <taxon>rosids</taxon>
        <taxon>malvids</taxon>
        <taxon>Brassicales</taxon>
        <taxon>Brassicaceae</taxon>
        <taxon>Eutremeae</taxon>
        <taxon>Eutrema</taxon>
    </lineage>
</organism>
<dbReference type="Gramene" id="ESQ30376">
    <property type="protein sequence ID" value="ESQ30376"/>
    <property type="gene ID" value="EUTSA_v10011912mg"/>
</dbReference>
<dbReference type="KEGG" id="eus:EUTSA_v10011912mg"/>
<keyword evidence="2" id="KW-1185">Reference proteome</keyword>
<evidence type="ECO:0000313" key="1">
    <source>
        <dbReference type="EMBL" id="ESQ30376.1"/>
    </source>
</evidence>
<dbReference type="EMBL" id="KI517809">
    <property type="protein sequence ID" value="ESQ30376.1"/>
    <property type="molecule type" value="Genomic_DNA"/>
</dbReference>
<dbReference type="AlphaFoldDB" id="V4MGB7"/>
<proteinExistence type="predicted"/>
<reference evidence="1 2" key="1">
    <citation type="journal article" date="2013" name="Front. Plant Sci.">
        <title>The Reference Genome of the Halophytic Plant Eutrema salsugineum.</title>
        <authorList>
            <person name="Yang R."/>
            <person name="Jarvis D.E."/>
            <person name="Chen H."/>
            <person name="Beilstein M.A."/>
            <person name="Grimwood J."/>
            <person name="Jenkins J."/>
            <person name="Shu S."/>
            <person name="Prochnik S."/>
            <person name="Xin M."/>
            <person name="Ma C."/>
            <person name="Schmutz J."/>
            <person name="Wing R.A."/>
            <person name="Mitchell-Olds T."/>
            <person name="Schumaker K.S."/>
            <person name="Wang X."/>
        </authorList>
    </citation>
    <scope>NUCLEOTIDE SEQUENCE [LARGE SCALE GENOMIC DNA]</scope>
</reference>